<keyword evidence="3" id="KW-1185">Reference proteome</keyword>
<evidence type="ECO:0000256" key="1">
    <source>
        <dbReference type="SAM" id="MobiDB-lite"/>
    </source>
</evidence>
<feature type="region of interest" description="Disordered" evidence="1">
    <location>
        <begin position="64"/>
        <end position="110"/>
    </location>
</feature>
<organism evidence="2 3">
    <name type="scientific">Rhipicephalus microplus</name>
    <name type="common">Cattle tick</name>
    <name type="synonym">Boophilus microplus</name>
    <dbReference type="NCBI Taxonomy" id="6941"/>
    <lineage>
        <taxon>Eukaryota</taxon>
        <taxon>Metazoa</taxon>
        <taxon>Ecdysozoa</taxon>
        <taxon>Arthropoda</taxon>
        <taxon>Chelicerata</taxon>
        <taxon>Arachnida</taxon>
        <taxon>Acari</taxon>
        <taxon>Parasitiformes</taxon>
        <taxon>Ixodida</taxon>
        <taxon>Ixodoidea</taxon>
        <taxon>Ixodidae</taxon>
        <taxon>Rhipicephalinae</taxon>
        <taxon>Rhipicephalus</taxon>
        <taxon>Boophilus</taxon>
    </lineage>
</organism>
<comment type="caution">
    <text evidence="2">The sequence shown here is derived from an EMBL/GenBank/DDBJ whole genome shotgun (WGS) entry which is preliminary data.</text>
</comment>
<dbReference type="AlphaFoldDB" id="A0A9J6E7B6"/>
<name>A0A9J6E7B6_RHIMP</name>
<evidence type="ECO:0000313" key="3">
    <source>
        <dbReference type="Proteomes" id="UP000821866"/>
    </source>
</evidence>
<protein>
    <submittedName>
        <fullName evidence="2">Uncharacterized protein</fullName>
    </submittedName>
</protein>
<gene>
    <name evidence="2" type="ORF">HPB51_006652</name>
</gene>
<proteinExistence type="predicted"/>
<reference evidence="2" key="2">
    <citation type="submission" date="2021-09" db="EMBL/GenBank/DDBJ databases">
        <authorList>
            <person name="Jia N."/>
            <person name="Wang J."/>
            <person name="Shi W."/>
            <person name="Du L."/>
            <person name="Sun Y."/>
            <person name="Zhan W."/>
            <person name="Jiang J."/>
            <person name="Wang Q."/>
            <person name="Zhang B."/>
            <person name="Ji P."/>
            <person name="Sakyi L.B."/>
            <person name="Cui X."/>
            <person name="Yuan T."/>
            <person name="Jiang B."/>
            <person name="Yang W."/>
            <person name="Lam T.T.-Y."/>
            <person name="Chang Q."/>
            <person name="Ding S."/>
            <person name="Wang X."/>
            <person name="Zhu J."/>
            <person name="Ruan X."/>
            <person name="Zhao L."/>
            <person name="Wei J."/>
            <person name="Que T."/>
            <person name="Du C."/>
            <person name="Cheng J."/>
            <person name="Dai P."/>
            <person name="Han X."/>
            <person name="Huang E."/>
            <person name="Gao Y."/>
            <person name="Liu J."/>
            <person name="Shao H."/>
            <person name="Ye R."/>
            <person name="Li L."/>
            <person name="Wei W."/>
            <person name="Wang X."/>
            <person name="Wang C."/>
            <person name="Huo Q."/>
            <person name="Li W."/>
            <person name="Guo W."/>
            <person name="Chen H."/>
            <person name="Chen S."/>
            <person name="Zhou L."/>
            <person name="Zhou L."/>
            <person name="Ni X."/>
            <person name="Tian J."/>
            <person name="Zhou Y."/>
            <person name="Sheng Y."/>
            <person name="Liu T."/>
            <person name="Pan Y."/>
            <person name="Xia L."/>
            <person name="Li J."/>
            <person name="Zhao F."/>
            <person name="Cao W."/>
        </authorList>
    </citation>
    <scope>NUCLEOTIDE SEQUENCE</scope>
    <source>
        <strain evidence="2">Rmic-2018</strain>
        <tissue evidence="2">Larvae</tissue>
    </source>
</reference>
<reference evidence="2" key="1">
    <citation type="journal article" date="2020" name="Cell">
        <title>Large-Scale Comparative Analyses of Tick Genomes Elucidate Their Genetic Diversity and Vector Capacities.</title>
        <authorList>
            <consortium name="Tick Genome and Microbiome Consortium (TIGMIC)"/>
            <person name="Jia N."/>
            <person name="Wang J."/>
            <person name="Shi W."/>
            <person name="Du L."/>
            <person name="Sun Y."/>
            <person name="Zhan W."/>
            <person name="Jiang J.F."/>
            <person name="Wang Q."/>
            <person name="Zhang B."/>
            <person name="Ji P."/>
            <person name="Bell-Sakyi L."/>
            <person name="Cui X.M."/>
            <person name="Yuan T.T."/>
            <person name="Jiang B.G."/>
            <person name="Yang W.F."/>
            <person name="Lam T.T."/>
            <person name="Chang Q.C."/>
            <person name="Ding S.J."/>
            <person name="Wang X.J."/>
            <person name="Zhu J.G."/>
            <person name="Ruan X.D."/>
            <person name="Zhao L."/>
            <person name="Wei J.T."/>
            <person name="Ye R.Z."/>
            <person name="Que T.C."/>
            <person name="Du C.H."/>
            <person name="Zhou Y.H."/>
            <person name="Cheng J.X."/>
            <person name="Dai P.F."/>
            <person name="Guo W.B."/>
            <person name="Han X.H."/>
            <person name="Huang E.J."/>
            <person name="Li L.F."/>
            <person name="Wei W."/>
            <person name="Gao Y.C."/>
            <person name="Liu J.Z."/>
            <person name="Shao H.Z."/>
            <person name="Wang X."/>
            <person name="Wang C.C."/>
            <person name="Yang T.C."/>
            <person name="Huo Q.B."/>
            <person name="Li W."/>
            <person name="Chen H.Y."/>
            <person name="Chen S.E."/>
            <person name="Zhou L.G."/>
            <person name="Ni X.B."/>
            <person name="Tian J.H."/>
            <person name="Sheng Y."/>
            <person name="Liu T."/>
            <person name="Pan Y.S."/>
            <person name="Xia L.Y."/>
            <person name="Li J."/>
            <person name="Zhao F."/>
            <person name="Cao W.C."/>
        </authorList>
    </citation>
    <scope>NUCLEOTIDE SEQUENCE</scope>
    <source>
        <strain evidence="2">Rmic-2018</strain>
    </source>
</reference>
<sequence length="214" mass="23820">MLLNRCVYVPGPQSRDRISKNRSLALASLDASCHILQGGQNNINVPSEMSGGTLYLSLPSNNISGINSPDQQPSHTNQFQCTPSNLKSGQAAQNRRHHRTWAHSQRPGHYSDSSSMYSAFVDHNYGFIDSDASSVNWLSNVLLLPTPRQCDTFYKDLSDVSQHSSSSFVYDQLLLLVVPPLGKYQVTPPVHIMQGFTRDYALSSLETPRYSMDQ</sequence>
<dbReference type="Proteomes" id="UP000821866">
    <property type="component" value="Chromosome 3"/>
</dbReference>
<feature type="compositionally biased region" description="Polar residues" evidence="1">
    <location>
        <begin position="64"/>
        <end position="93"/>
    </location>
</feature>
<dbReference type="EMBL" id="JABSTU010000005">
    <property type="protein sequence ID" value="KAH8030220.1"/>
    <property type="molecule type" value="Genomic_DNA"/>
</dbReference>
<evidence type="ECO:0000313" key="2">
    <source>
        <dbReference type="EMBL" id="KAH8030220.1"/>
    </source>
</evidence>
<accession>A0A9J6E7B6</accession>
<dbReference type="VEuPathDB" id="VectorBase:LOC119181497"/>